<proteinExistence type="predicted"/>
<accession>E8LE03</accession>
<dbReference type="InterPro" id="IPR052020">
    <property type="entry name" value="Cyclic_di-GMP/3'3'-cGAMP_PDE"/>
</dbReference>
<feature type="domain" description="HD-GYP" evidence="1">
    <location>
        <begin position="71"/>
        <end position="264"/>
    </location>
</feature>
<dbReference type="HOGENOM" id="CLU_000445_92_3_9"/>
<evidence type="ECO:0000259" key="1">
    <source>
        <dbReference type="PROSITE" id="PS51832"/>
    </source>
</evidence>
<dbReference type="Pfam" id="PF13487">
    <property type="entry name" value="HD_5"/>
    <property type="match status" value="1"/>
</dbReference>
<dbReference type="InterPro" id="IPR037522">
    <property type="entry name" value="HD_GYP_dom"/>
</dbReference>
<organism evidence="2 3">
    <name type="scientific">Phascolarctobacterium succinatutens YIT 12067</name>
    <dbReference type="NCBI Taxonomy" id="626939"/>
    <lineage>
        <taxon>Bacteria</taxon>
        <taxon>Bacillati</taxon>
        <taxon>Bacillota</taxon>
        <taxon>Negativicutes</taxon>
        <taxon>Acidaminococcales</taxon>
        <taxon>Acidaminococcaceae</taxon>
        <taxon>Phascolarctobacterium</taxon>
    </lineage>
</organism>
<dbReference type="eggNOG" id="COG2206">
    <property type="taxonomic scope" value="Bacteria"/>
</dbReference>
<dbReference type="InterPro" id="IPR006675">
    <property type="entry name" value="HDIG_dom"/>
</dbReference>
<keyword evidence="3" id="KW-1185">Reference proteome</keyword>
<dbReference type="EMBL" id="AEVN01000043">
    <property type="protein sequence ID" value="EFY04994.1"/>
    <property type="molecule type" value="Genomic_DNA"/>
</dbReference>
<comment type="caution">
    <text evidence="2">The sequence shown here is derived from an EMBL/GenBank/DDBJ whole genome shotgun (WGS) entry which is preliminary data.</text>
</comment>
<dbReference type="SMART" id="SM00471">
    <property type="entry name" value="HDc"/>
    <property type="match status" value="1"/>
</dbReference>
<dbReference type="CDD" id="cd00077">
    <property type="entry name" value="HDc"/>
    <property type="match status" value="1"/>
</dbReference>
<protein>
    <submittedName>
        <fullName evidence="2">HDIG domain protein</fullName>
    </submittedName>
</protein>
<dbReference type="NCBIfam" id="TIGR00277">
    <property type="entry name" value="HDIG"/>
    <property type="match status" value="1"/>
</dbReference>
<reference evidence="2 3" key="1">
    <citation type="submission" date="2011-01" db="EMBL/GenBank/DDBJ databases">
        <authorList>
            <person name="Weinstock G."/>
            <person name="Sodergren E."/>
            <person name="Clifton S."/>
            <person name="Fulton L."/>
            <person name="Fulton B."/>
            <person name="Courtney L."/>
            <person name="Fronick C."/>
            <person name="Harrison M."/>
            <person name="Strong C."/>
            <person name="Farmer C."/>
            <person name="Delahaunty K."/>
            <person name="Markovic C."/>
            <person name="Hall O."/>
            <person name="Minx P."/>
            <person name="Tomlinson C."/>
            <person name="Mitreva M."/>
            <person name="Hou S."/>
            <person name="Chen J."/>
            <person name="Wollam A."/>
            <person name="Pepin K.H."/>
            <person name="Johnson M."/>
            <person name="Bhonagiri V."/>
            <person name="Zhang X."/>
            <person name="Suruliraj S."/>
            <person name="Warren W."/>
            <person name="Chinwalla A."/>
            <person name="Mardis E.R."/>
            <person name="Wilson R.K."/>
        </authorList>
    </citation>
    <scope>NUCLEOTIDE SEQUENCE [LARGE SCALE GENOMIC DNA]</scope>
    <source>
        <strain evidence="2 3">YIT 12067</strain>
    </source>
</reference>
<dbReference type="PANTHER" id="PTHR45228:SF4">
    <property type="entry name" value="LIPOPROTEIN"/>
    <property type="match status" value="1"/>
</dbReference>
<dbReference type="PROSITE" id="PS51832">
    <property type="entry name" value="HD_GYP"/>
    <property type="match status" value="1"/>
</dbReference>
<dbReference type="SUPFAM" id="SSF109604">
    <property type="entry name" value="HD-domain/PDEase-like"/>
    <property type="match status" value="1"/>
</dbReference>
<evidence type="ECO:0000313" key="2">
    <source>
        <dbReference type="EMBL" id="EFY04994.1"/>
    </source>
</evidence>
<name>E8LE03_9FIRM</name>
<gene>
    <name evidence="2" type="ORF">HMPREF9443_01081</name>
</gene>
<dbReference type="AlphaFoldDB" id="E8LE03"/>
<sequence length="264" mass="30034">MDRFACNWHRLATTDLSCPIYYNGKKIFLQVNRSAYFYLFSKSAILFVLNIERKKEISFMIAIPQCLDFADARLTKDICEFYLRMLEIKNREIYLHSQQVANYSASTAAKLGLPASEVSQIKTAALLHDIGQLSVPNIILAKLPFLSTREQSIYKRHCIAGASMLENIPGFDTISDIIRAHHEKWDGTGYPKRLKGQNIPIGARIVAVANYYDRNLNPCTQHWQKTHADAIIELQNKAGLDFEPAIVKAFIESVIPQSLRTQLK</sequence>
<evidence type="ECO:0000313" key="3">
    <source>
        <dbReference type="Proteomes" id="UP000004923"/>
    </source>
</evidence>
<dbReference type="PANTHER" id="PTHR45228">
    <property type="entry name" value="CYCLIC DI-GMP PHOSPHODIESTERASE TM_0186-RELATED"/>
    <property type="match status" value="1"/>
</dbReference>
<dbReference type="Gene3D" id="1.10.3210.10">
    <property type="entry name" value="Hypothetical protein af1432"/>
    <property type="match status" value="1"/>
</dbReference>
<dbReference type="Proteomes" id="UP000004923">
    <property type="component" value="Unassembled WGS sequence"/>
</dbReference>
<dbReference type="InterPro" id="IPR003607">
    <property type="entry name" value="HD/PDEase_dom"/>
</dbReference>